<dbReference type="GO" id="GO:0016989">
    <property type="term" value="F:sigma factor antagonist activity"/>
    <property type="evidence" value="ECO:0007669"/>
    <property type="project" value="TreeGrafter"/>
</dbReference>
<organism evidence="12 13">
    <name type="scientific">Dictyobacter kobayashii</name>
    <dbReference type="NCBI Taxonomy" id="2014872"/>
    <lineage>
        <taxon>Bacteria</taxon>
        <taxon>Bacillati</taxon>
        <taxon>Chloroflexota</taxon>
        <taxon>Ktedonobacteria</taxon>
        <taxon>Ktedonobacterales</taxon>
        <taxon>Dictyobacteraceae</taxon>
        <taxon>Dictyobacter</taxon>
    </lineage>
</organism>
<evidence type="ECO:0000256" key="9">
    <source>
        <dbReference type="SAM" id="Phobius"/>
    </source>
</evidence>
<evidence type="ECO:0000256" key="7">
    <source>
        <dbReference type="ARBA" id="ARBA00029829"/>
    </source>
</evidence>
<keyword evidence="6 9" id="KW-0472">Membrane</keyword>
<dbReference type="GO" id="GO:0005886">
    <property type="term" value="C:plasma membrane"/>
    <property type="evidence" value="ECO:0007669"/>
    <property type="project" value="UniProtKB-SubCell"/>
</dbReference>
<feature type="domain" description="Anti-sigma K factor RskA C-terminal" evidence="10">
    <location>
        <begin position="108"/>
        <end position="242"/>
    </location>
</feature>
<evidence type="ECO:0000256" key="5">
    <source>
        <dbReference type="ARBA" id="ARBA00022989"/>
    </source>
</evidence>
<evidence type="ECO:0000259" key="10">
    <source>
        <dbReference type="Pfam" id="PF10099"/>
    </source>
</evidence>
<evidence type="ECO:0000313" key="13">
    <source>
        <dbReference type="Proteomes" id="UP000287188"/>
    </source>
</evidence>
<evidence type="ECO:0000256" key="6">
    <source>
        <dbReference type="ARBA" id="ARBA00023136"/>
    </source>
</evidence>
<dbReference type="InterPro" id="IPR051474">
    <property type="entry name" value="Anti-sigma-K/W_factor"/>
</dbReference>
<evidence type="ECO:0000259" key="11">
    <source>
        <dbReference type="Pfam" id="PF13490"/>
    </source>
</evidence>
<keyword evidence="13" id="KW-1185">Reference proteome</keyword>
<dbReference type="EMBL" id="BIFS01000001">
    <property type="protein sequence ID" value="GCE19758.1"/>
    <property type="molecule type" value="Genomic_DNA"/>
</dbReference>
<gene>
    <name evidence="12" type="ORF">KDK_35580</name>
</gene>
<reference evidence="13" key="1">
    <citation type="submission" date="2018-12" db="EMBL/GenBank/DDBJ databases">
        <title>Tengunoibacter tsumagoiensis gen. nov., sp. nov., Dictyobacter kobayashii sp. nov., D. alpinus sp. nov., and D. joshuensis sp. nov. and description of Dictyobacteraceae fam. nov. within the order Ktedonobacterales isolated from Tengu-no-mugimeshi.</title>
        <authorList>
            <person name="Wang C.M."/>
            <person name="Zheng Y."/>
            <person name="Sakai Y."/>
            <person name="Toyoda A."/>
            <person name="Minakuchi Y."/>
            <person name="Abe K."/>
            <person name="Yokota A."/>
            <person name="Yabe S."/>
        </authorList>
    </citation>
    <scope>NUCLEOTIDE SEQUENCE [LARGE SCALE GENOMIC DNA]</scope>
    <source>
        <strain evidence="13">Uno11</strain>
    </source>
</reference>
<dbReference type="Pfam" id="PF10099">
    <property type="entry name" value="RskA_C"/>
    <property type="match status" value="1"/>
</dbReference>
<keyword evidence="3" id="KW-1003">Cell membrane</keyword>
<evidence type="ECO:0000256" key="3">
    <source>
        <dbReference type="ARBA" id="ARBA00022475"/>
    </source>
</evidence>
<dbReference type="AlphaFoldDB" id="A0A402AKJ9"/>
<accession>A0A402AKJ9</accession>
<dbReference type="GO" id="GO:0006417">
    <property type="term" value="P:regulation of translation"/>
    <property type="evidence" value="ECO:0007669"/>
    <property type="project" value="TreeGrafter"/>
</dbReference>
<dbReference type="RefSeq" id="WP_126554226.1">
    <property type="nucleotide sequence ID" value="NZ_BIFS01000001.1"/>
</dbReference>
<dbReference type="Proteomes" id="UP000287188">
    <property type="component" value="Unassembled WGS sequence"/>
</dbReference>
<feature type="domain" description="Putative zinc-finger" evidence="11">
    <location>
        <begin position="3"/>
        <end position="36"/>
    </location>
</feature>
<evidence type="ECO:0000256" key="1">
    <source>
        <dbReference type="ARBA" id="ARBA00004167"/>
    </source>
</evidence>
<proteinExistence type="predicted"/>
<dbReference type="InterPro" id="IPR018764">
    <property type="entry name" value="RskA_C"/>
</dbReference>
<dbReference type="PANTHER" id="PTHR37461:SF1">
    <property type="entry name" value="ANTI-SIGMA-K FACTOR RSKA"/>
    <property type="match status" value="1"/>
</dbReference>
<keyword evidence="5 9" id="KW-1133">Transmembrane helix</keyword>
<dbReference type="InterPro" id="IPR027383">
    <property type="entry name" value="Znf_put"/>
</dbReference>
<dbReference type="PANTHER" id="PTHR37461">
    <property type="entry name" value="ANTI-SIGMA-K FACTOR RSKA"/>
    <property type="match status" value="1"/>
</dbReference>
<keyword evidence="4 9" id="KW-0812">Transmembrane</keyword>
<sequence length="254" mass="26952">MTCQDFEELSGAYVLGSLSAEEKKAVEEHLAQCPTCPARFRELQAIVNLLPLSVPDVEPAADLKGRFFARLQQEQPNNPSHRDTVVPLHQSRPAARRAAGRTWRAALIAVAAVLLFSALGAMTLWNLSLQRQVASLSANVVQTTSYKLQGTASEAAAQGQLTCYTKQQICVAVMHGLSPTAGNHVYQGWLLQGKQPTSVGLFTLHDGTATLPFQGTTTGYDAVAISLEPGPAASQHAPKGPVIALGALQNATSS</sequence>
<dbReference type="InterPro" id="IPR041916">
    <property type="entry name" value="Anti_sigma_zinc_sf"/>
</dbReference>
<evidence type="ECO:0000313" key="12">
    <source>
        <dbReference type="EMBL" id="GCE19758.1"/>
    </source>
</evidence>
<name>A0A402AKJ9_9CHLR</name>
<evidence type="ECO:0000256" key="2">
    <source>
        <dbReference type="ARBA" id="ARBA00004236"/>
    </source>
</evidence>
<comment type="caution">
    <text evidence="12">The sequence shown here is derived from an EMBL/GenBank/DDBJ whole genome shotgun (WGS) entry which is preliminary data.</text>
</comment>
<dbReference type="Gene3D" id="1.10.10.1320">
    <property type="entry name" value="Anti-sigma factor, zinc-finger domain"/>
    <property type="match status" value="1"/>
</dbReference>
<feature type="transmembrane region" description="Helical" evidence="9">
    <location>
        <begin position="105"/>
        <end position="125"/>
    </location>
</feature>
<dbReference type="Pfam" id="PF13490">
    <property type="entry name" value="zf-HC2"/>
    <property type="match status" value="1"/>
</dbReference>
<evidence type="ECO:0000256" key="4">
    <source>
        <dbReference type="ARBA" id="ARBA00022692"/>
    </source>
</evidence>
<dbReference type="OrthoDB" id="153510at2"/>
<protein>
    <recommendedName>
        <fullName evidence="8">Regulator of SigK</fullName>
    </recommendedName>
    <alternativeName>
        <fullName evidence="7">Sigma-K anti-sigma factor RskA</fullName>
    </alternativeName>
</protein>
<evidence type="ECO:0000256" key="8">
    <source>
        <dbReference type="ARBA" id="ARBA00030803"/>
    </source>
</evidence>
<comment type="subcellular location">
    <subcellularLocation>
        <location evidence="2">Cell membrane</location>
    </subcellularLocation>
    <subcellularLocation>
        <location evidence="1">Membrane</location>
        <topology evidence="1">Single-pass membrane protein</topology>
    </subcellularLocation>
</comment>